<comment type="caution">
    <text evidence="1">The sequence shown here is derived from an EMBL/GenBank/DDBJ whole genome shotgun (WGS) entry which is preliminary data.</text>
</comment>
<accession>A0A8J6BS12</accession>
<proteinExistence type="predicted"/>
<evidence type="ECO:0000313" key="2">
    <source>
        <dbReference type="Proteomes" id="UP000729402"/>
    </source>
</evidence>
<sequence>MPGRPKPADTHTTKTKCSAAIETRVLARESPELDDIRRREFSWEEGGMRLWLEHRNGEEAKVLELLRLAEELHRKERVGRRHRNHGINDEEVEGGRWKTGGV</sequence>
<gene>
    <name evidence="1" type="ORF">GUJ93_ZPchr0012g20367</name>
</gene>
<name>A0A8J6BS12_ZIZPA</name>
<protein>
    <submittedName>
        <fullName evidence="1">Uncharacterized protein</fullName>
    </submittedName>
</protein>
<keyword evidence="2" id="KW-1185">Reference proteome</keyword>
<dbReference type="AlphaFoldDB" id="A0A8J6BS12"/>
<reference evidence="1" key="1">
    <citation type="journal article" date="2021" name="bioRxiv">
        <title>Whole Genome Assembly and Annotation of Northern Wild Rice, Zizania palustris L., Supports a Whole Genome Duplication in the Zizania Genus.</title>
        <authorList>
            <person name="Haas M."/>
            <person name="Kono T."/>
            <person name="Macchietto M."/>
            <person name="Millas R."/>
            <person name="McGilp L."/>
            <person name="Shao M."/>
            <person name="Duquette J."/>
            <person name="Hirsch C.N."/>
            <person name="Kimball J."/>
        </authorList>
    </citation>
    <scope>NUCLEOTIDE SEQUENCE</scope>
    <source>
        <tissue evidence="1">Fresh leaf tissue</tissue>
    </source>
</reference>
<dbReference type="Proteomes" id="UP000729402">
    <property type="component" value="Unassembled WGS sequence"/>
</dbReference>
<organism evidence="1 2">
    <name type="scientific">Zizania palustris</name>
    <name type="common">Northern wild rice</name>
    <dbReference type="NCBI Taxonomy" id="103762"/>
    <lineage>
        <taxon>Eukaryota</taxon>
        <taxon>Viridiplantae</taxon>
        <taxon>Streptophyta</taxon>
        <taxon>Embryophyta</taxon>
        <taxon>Tracheophyta</taxon>
        <taxon>Spermatophyta</taxon>
        <taxon>Magnoliopsida</taxon>
        <taxon>Liliopsida</taxon>
        <taxon>Poales</taxon>
        <taxon>Poaceae</taxon>
        <taxon>BOP clade</taxon>
        <taxon>Oryzoideae</taxon>
        <taxon>Oryzeae</taxon>
        <taxon>Zizaniinae</taxon>
        <taxon>Zizania</taxon>
    </lineage>
</organism>
<dbReference type="EMBL" id="JAAALK010000080">
    <property type="protein sequence ID" value="KAG8091496.1"/>
    <property type="molecule type" value="Genomic_DNA"/>
</dbReference>
<reference evidence="1" key="2">
    <citation type="submission" date="2021-02" db="EMBL/GenBank/DDBJ databases">
        <authorList>
            <person name="Kimball J.A."/>
            <person name="Haas M.W."/>
            <person name="Macchietto M."/>
            <person name="Kono T."/>
            <person name="Duquette J."/>
            <person name="Shao M."/>
        </authorList>
    </citation>
    <scope>NUCLEOTIDE SEQUENCE</scope>
    <source>
        <tissue evidence="1">Fresh leaf tissue</tissue>
    </source>
</reference>
<evidence type="ECO:0000313" key="1">
    <source>
        <dbReference type="EMBL" id="KAG8091496.1"/>
    </source>
</evidence>